<dbReference type="WBParaSite" id="OFLC_0000560101-mRNA-1">
    <property type="protein sequence ID" value="OFLC_0000560101-mRNA-1"/>
    <property type="gene ID" value="OFLC_0000560101"/>
</dbReference>
<reference evidence="1 2" key="2">
    <citation type="submission" date="2018-11" db="EMBL/GenBank/DDBJ databases">
        <authorList>
            <consortium name="Pathogen Informatics"/>
        </authorList>
    </citation>
    <scope>NUCLEOTIDE SEQUENCE [LARGE SCALE GENOMIC DNA]</scope>
</reference>
<dbReference type="EMBL" id="UZAJ01004896">
    <property type="protein sequence ID" value="VDO43698.1"/>
    <property type="molecule type" value="Genomic_DNA"/>
</dbReference>
<sequence>MGKKLMIWKRKGLYNSDGWYRLRIPVKTIKKPIQLLLKGIVPPNNFITISNIKLVDNDGNEINCDMNVLKPVKFHFNNTERLTAFQQLHKNEIKPTTMILKERDSESDRSLIDNSIQTQNFYNGTFFTTPMTNSNPKMNGIRKLLSSNNEIEELLNNQSSFSSRIADDPTKQQQFKLNPIVPLQSFRQHGPIINQYTKSNTTVKHNIMKELNTLLSQIAGQPNLEMQLRQLAQRFRFTQINAEQGLKLLKNFMNLKGLQSKTAQLSASNDQEQNDEKLEPIKPINAPSYFIPVKVSTM</sequence>
<keyword evidence="2" id="KW-1185">Reference proteome</keyword>
<name>A0A183HDP0_9BILA</name>
<evidence type="ECO:0000313" key="1">
    <source>
        <dbReference type="EMBL" id="VDO43698.1"/>
    </source>
</evidence>
<proteinExistence type="predicted"/>
<protein>
    <submittedName>
        <fullName evidence="1 3">Uncharacterized protein</fullName>
    </submittedName>
</protein>
<reference evidence="3" key="1">
    <citation type="submission" date="2016-06" db="UniProtKB">
        <authorList>
            <consortium name="WormBaseParasite"/>
        </authorList>
    </citation>
    <scope>IDENTIFICATION</scope>
</reference>
<dbReference type="Proteomes" id="UP000267606">
    <property type="component" value="Unassembled WGS sequence"/>
</dbReference>
<accession>A0A183HDP0</accession>
<evidence type="ECO:0000313" key="2">
    <source>
        <dbReference type="Proteomes" id="UP000267606"/>
    </source>
</evidence>
<dbReference type="AlphaFoldDB" id="A0A183HDP0"/>
<dbReference type="STRING" id="387005.A0A183HDP0"/>
<gene>
    <name evidence="1" type="ORF">OFLC_LOCUS5602</name>
</gene>
<evidence type="ECO:0000313" key="3">
    <source>
        <dbReference type="WBParaSite" id="OFLC_0000560101-mRNA-1"/>
    </source>
</evidence>
<organism evidence="3">
    <name type="scientific">Onchocerca flexuosa</name>
    <dbReference type="NCBI Taxonomy" id="387005"/>
    <lineage>
        <taxon>Eukaryota</taxon>
        <taxon>Metazoa</taxon>
        <taxon>Ecdysozoa</taxon>
        <taxon>Nematoda</taxon>
        <taxon>Chromadorea</taxon>
        <taxon>Rhabditida</taxon>
        <taxon>Spirurina</taxon>
        <taxon>Spiruromorpha</taxon>
        <taxon>Filarioidea</taxon>
        <taxon>Onchocercidae</taxon>
        <taxon>Onchocerca</taxon>
    </lineage>
</organism>